<dbReference type="KEGG" id="cme:CYME_CMH248C"/>
<feature type="compositionally biased region" description="Basic and acidic residues" evidence="1">
    <location>
        <begin position="8"/>
        <end position="28"/>
    </location>
</feature>
<dbReference type="GeneID" id="16993568"/>
<reference evidence="2 3" key="1">
    <citation type="journal article" date="2004" name="Nature">
        <title>Genome sequence of the ultrasmall unicellular red alga Cyanidioschyzon merolae 10D.</title>
        <authorList>
            <person name="Matsuzaki M."/>
            <person name="Misumi O."/>
            <person name="Shin-i T."/>
            <person name="Maruyama S."/>
            <person name="Takahara M."/>
            <person name="Miyagishima S."/>
            <person name="Mori T."/>
            <person name="Nishida K."/>
            <person name="Yagisawa F."/>
            <person name="Nishida K."/>
            <person name="Yoshida Y."/>
            <person name="Nishimura Y."/>
            <person name="Nakao S."/>
            <person name="Kobayashi T."/>
            <person name="Momoyama Y."/>
            <person name="Higashiyama T."/>
            <person name="Minoda A."/>
            <person name="Sano M."/>
            <person name="Nomoto H."/>
            <person name="Oishi K."/>
            <person name="Hayashi H."/>
            <person name="Ohta F."/>
            <person name="Nishizaka S."/>
            <person name="Haga S."/>
            <person name="Miura S."/>
            <person name="Morishita T."/>
            <person name="Kabeya Y."/>
            <person name="Terasawa K."/>
            <person name="Suzuki Y."/>
            <person name="Ishii Y."/>
            <person name="Asakawa S."/>
            <person name="Takano H."/>
            <person name="Ohta N."/>
            <person name="Kuroiwa H."/>
            <person name="Tanaka K."/>
            <person name="Shimizu N."/>
            <person name="Sugano S."/>
            <person name="Sato N."/>
            <person name="Nozaki H."/>
            <person name="Ogasawara N."/>
            <person name="Kohara Y."/>
            <person name="Kuroiwa T."/>
        </authorList>
    </citation>
    <scope>NUCLEOTIDE SEQUENCE [LARGE SCALE GENOMIC DNA]</scope>
    <source>
        <strain evidence="2 3">10D</strain>
    </source>
</reference>
<protein>
    <submittedName>
        <fullName evidence="2">Uncharacterized protein</fullName>
    </submittedName>
</protein>
<dbReference type="HOGENOM" id="CLU_296023_0_0_1"/>
<evidence type="ECO:0000313" key="3">
    <source>
        <dbReference type="Proteomes" id="UP000007014"/>
    </source>
</evidence>
<feature type="region of interest" description="Disordered" evidence="1">
    <location>
        <begin position="370"/>
        <end position="418"/>
    </location>
</feature>
<gene>
    <name evidence="2" type="ORF">CYME_CMH248C</name>
</gene>
<reference evidence="2 3" key="2">
    <citation type="journal article" date="2007" name="BMC Biol.">
        <title>A 100%-complete sequence reveals unusually simple genomic features in the hot-spring red alga Cyanidioschyzon merolae.</title>
        <authorList>
            <person name="Nozaki H."/>
            <person name="Takano H."/>
            <person name="Misumi O."/>
            <person name="Terasawa K."/>
            <person name="Matsuzaki M."/>
            <person name="Maruyama S."/>
            <person name="Nishida K."/>
            <person name="Yagisawa F."/>
            <person name="Yoshida Y."/>
            <person name="Fujiwara T."/>
            <person name="Takio S."/>
            <person name="Tamura K."/>
            <person name="Chung S.J."/>
            <person name="Nakamura S."/>
            <person name="Kuroiwa H."/>
            <person name="Tanaka K."/>
            <person name="Sato N."/>
            <person name="Kuroiwa T."/>
        </authorList>
    </citation>
    <scope>NUCLEOTIDE SEQUENCE [LARGE SCALE GENOMIC DNA]</scope>
    <source>
        <strain evidence="2 3">10D</strain>
    </source>
</reference>
<dbReference type="Gramene" id="CMH248CT">
    <property type="protein sequence ID" value="CMH248CT"/>
    <property type="gene ID" value="CMH248C"/>
</dbReference>
<accession>M1V518</accession>
<evidence type="ECO:0000313" key="2">
    <source>
        <dbReference type="EMBL" id="BAM79895.1"/>
    </source>
</evidence>
<sequence length="1021" mass="113107">MQSDDATELGKHASHQDRETHSPEDSATKARALGTAADPLERYRALLSDSRSSSSRPPELPLLQELYGDVHAALVDVCCTFLDRLARLLQDEAATSAALGTGEALLQHNIALLTSVREARAVLLDPAQGSLWFPLRKAYAYRSRLAEAEKCYQIAVQAERIARHLATQDVVHDLTSFGRTLASLHESLEELRRFPSLKAATEELFSLEERSWSQFQQAWRKQLARWLAEMQHLPSTNLEETAVKSYNWPGIEVFFLRCQRQADFVEIVARLTAESIEQRLRTNAAVARVEEALTTLATESAQPGRQLRLVWGPGALLADSMTATWILGGKEQLEALQTLATHVPSALEQYQEQLQTYSRLWQELLETSAPAAARAPAQSPTTDTDFKRGTSASVSSSPLDERQQAAASDASSAQQPDASISTRHAALVTMLFRMSLSRLWNEFTRLASLDTFRSQQILEASTAPDGFALTPVAALASLTQTLYRSGTETLRCLWHTLVVTPTDTSTVSTVRNALLEKELIRVYDLCLMPRLVVAMSAGHGLLAPQVLMEAPLHPEGTEDIPEVAALQSLASTGDAFAMHSPRTLEALCVEMRALCEQSAQQTCSERTQNMRKATRILKKMTGFSVSLRLAFGRRLEQQWKEWLPQDCGLSLLGSLLPAMQDEVVRFQTWFTEAFCSMLHLVRVQRAEPSTTVPSLSPGLTSNGSIAEERLSANDASDYSRAFQTVFEALHELLSWTLDVVASVAHQKDATRQVQETQRLAELVQLLEDQPLALQRVSESAVSASASPLAVLWALARDPALRDTYFADWNDTEHPVSRSVEQLARSVVPALVQARTLIRALGEALFAETLLRLEATLRLPGVHPEPDYDTSLDLPALSEHPSEAMIAFGERLLALPSLLEPVLSNVRSVVHLRCLTLPLSLPDDTAMQSNWEAHMQRIVGQVYRDSRDMERSPRGSGTSIELATAARSWLLCMLTPLTERAFRALRGAETEPSLSQRSRQVSVDRTYLEQVLGRLGYFGNTR</sequence>
<name>M1V518_CYAM1</name>
<feature type="region of interest" description="Disordered" evidence="1">
    <location>
        <begin position="1"/>
        <end position="37"/>
    </location>
</feature>
<dbReference type="RefSeq" id="XP_005536181.1">
    <property type="nucleotide sequence ID" value="XM_005536124.1"/>
</dbReference>
<dbReference type="AlphaFoldDB" id="M1V518"/>
<feature type="compositionally biased region" description="Low complexity" evidence="1">
    <location>
        <begin position="404"/>
        <end position="418"/>
    </location>
</feature>
<evidence type="ECO:0000256" key="1">
    <source>
        <dbReference type="SAM" id="MobiDB-lite"/>
    </source>
</evidence>
<dbReference type="Proteomes" id="UP000007014">
    <property type="component" value="Chromosome 8"/>
</dbReference>
<organism evidence="2 3">
    <name type="scientific">Cyanidioschyzon merolae (strain NIES-3377 / 10D)</name>
    <name type="common">Unicellular red alga</name>
    <dbReference type="NCBI Taxonomy" id="280699"/>
    <lineage>
        <taxon>Eukaryota</taxon>
        <taxon>Rhodophyta</taxon>
        <taxon>Bangiophyceae</taxon>
        <taxon>Cyanidiales</taxon>
        <taxon>Cyanidiaceae</taxon>
        <taxon>Cyanidioschyzon</taxon>
    </lineage>
</organism>
<keyword evidence="3" id="KW-1185">Reference proteome</keyword>
<dbReference type="EMBL" id="AP006490">
    <property type="protein sequence ID" value="BAM79895.1"/>
    <property type="molecule type" value="Genomic_DNA"/>
</dbReference>
<proteinExistence type="predicted"/>
<dbReference type="OrthoDB" id="10621695at2759"/>